<dbReference type="AlphaFoldDB" id="A0A212D8Z9"/>
<accession>A0A212D8Z9</accession>
<dbReference type="Gene3D" id="1.10.510.10">
    <property type="entry name" value="Transferase(Phosphotransferase) domain 1"/>
    <property type="match status" value="1"/>
</dbReference>
<keyword evidence="4 9" id="KW-0547">Nucleotide-binding</keyword>
<dbReference type="GO" id="GO:0004674">
    <property type="term" value="F:protein serine/threonine kinase activity"/>
    <property type="evidence" value="ECO:0007669"/>
    <property type="project" value="UniProtKB-KW"/>
</dbReference>
<reference evidence="12 13" key="1">
    <citation type="journal article" date="2018" name="Mol. Genet. Genomics">
        <title>The red deer Cervus elaphus genome CerEla1.0: sequencing, annotating, genes, and chromosomes.</title>
        <authorList>
            <person name="Bana N.A."/>
            <person name="Nyiri A."/>
            <person name="Nagy J."/>
            <person name="Frank K."/>
            <person name="Nagy T."/>
            <person name="Steger V."/>
            <person name="Schiller M."/>
            <person name="Lakatos P."/>
            <person name="Sugar L."/>
            <person name="Horn P."/>
            <person name="Barta E."/>
            <person name="Orosz L."/>
        </authorList>
    </citation>
    <scope>NUCLEOTIDE SEQUENCE [LARGE SCALE GENOMIC DNA]</scope>
    <source>
        <strain evidence="12">Hungarian</strain>
    </source>
</reference>
<name>A0A212D8Z9_CEREH</name>
<dbReference type="PROSITE" id="PS00107">
    <property type="entry name" value="PROTEIN_KINASE_ATP"/>
    <property type="match status" value="1"/>
</dbReference>
<evidence type="ECO:0000256" key="7">
    <source>
        <dbReference type="ARBA" id="ARBA00047899"/>
    </source>
</evidence>
<sequence>KAKLGPAGNKVISPSEDRRQPSNNLDRVKLTDFNFLMVLGKGSFGKVMLADRKGTEELYAIKILKKDVVIQDDDSNLGPQDRLYFVMEYVNGGDLMYHIQQVGKFKEPQA</sequence>
<dbReference type="GO" id="GO:0005524">
    <property type="term" value="F:ATP binding"/>
    <property type="evidence" value="ECO:0007669"/>
    <property type="project" value="UniProtKB-UniRule"/>
</dbReference>
<dbReference type="PROSITE" id="PS50011">
    <property type="entry name" value="PROTEIN_KINASE_DOM"/>
    <property type="match status" value="1"/>
</dbReference>
<evidence type="ECO:0000256" key="5">
    <source>
        <dbReference type="ARBA" id="ARBA00022777"/>
    </source>
</evidence>
<evidence type="ECO:0000256" key="9">
    <source>
        <dbReference type="PROSITE-ProRule" id="PRU10141"/>
    </source>
</evidence>
<keyword evidence="3" id="KW-0808">Transferase</keyword>
<evidence type="ECO:0000256" key="6">
    <source>
        <dbReference type="ARBA" id="ARBA00022840"/>
    </source>
</evidence>
<comment type="catalytic activity">
    <reaction evidence="8">
        <text>L-seryl-[protein] + ATP = O-phospho-L-seryl-[protein] + ADP + H(+)</text>
        <dbReference type="Rhea" id="RHEA:17989"/>
        <dbReference type="Rhea" id="RHEA-COMP:9863"/>
        <dbReference type="Rhea" id="RHEA-COMP:11604"/>
        <dbReference type="ChEBI" id="CHEBI:15378"/>
        <dbReference type="ChEBI" id="CHEBI:29999"/>
        <dbReference type="ChEBI" id="CHEBI:30616"/>
        <dbReference type="ChEBI" id="CHEBI:83421"/>
        <dbReference type="ChEBI" id="CHEBI:456216"/>
        <dbReference type="EC" id="2.7.11.1"/>
    </reaction>
</comment>
<evidence type="ECO:0000259" key="11">
    <source>
        <dbReference type="PROSITE" id="PS50011"/>
    </source>
</evidence>
<evidence type="ECO:0000256" key="10">
    <source>
        <dbReference type="SAM" id="MobiDB-lite"/>
    </source>
</evidence>
<comment type="catalytic activity">
    <reaction evidence="7">
        <text>L-threonyl-[protein] + ATP = O-phospho-L-threonyl-[protein] + ADP + H(+)</text>
        <dbReference type="Rhea" id="RHEA:46608"/>
        <dbReference type="Rhea" id="RHEA-COMP:11060"/>
        <dbReference type="Rhea" id="RHEA-COMP:11605"/>
        <dbReference type="ChEBI" id="CHEBI:15378"/>
        <dbReference type="ChEBI" id="CHEBI:30013"/>
        <dbReference type="ChEBI" id="CHEBI:30616"/>
        <dbReference type="ChEBI" id="CHEBI:61977"/>
        <dbReference type="ChEBI" id="CHEBI:456216"/>
        <dbReference type="EC" id="2.7.11.1"/>
    </reaction>
</comment>
<feature type="non-terminal residue" evidence="12">
    <location>
        <position position="1"/>
    </location>
</feature>
<dbReference type="GO" id="GO:0035556">
    <property type="term" value="P:intracellular signal transduction"/>
    <property type="evidence" value="ECO:0007669"/>
    <property type="project" value="TreeGrafter"/>
</dbReference>
<dbReference type="InterPro" id="IPR017441">
    <property type="entry name" value="Protein_kinase_ATP_BS"/>
</dbReference>
<evidence type="ECO:0000256" key="8">
    <source>
        <dbReference type="ARBA" id="ARBA00048679"/>
    </source>
</evidence>
<keyword evidence="6 9" id="KW-0067">ATP-binding</keyword>
<dbReference type="FunFam" id="3.30.200.20:FF:000103">
    <property type="entry name" value="Protein kinase C"/>
    <property type="match status" value="1"/>
</dbReference>
<evidence type="ECO:0000256" key="1">
    <source>
        <dbReference type="ARBA" id="ARBA00012513"/>
    </source>
</evidence>
<feature type="non-terminal residue" evidence="12">
    <location>
        <position position="110"/>
    </location>
</feature>
<comment type="caution">
    <text evidence="12">The sequence shown here is derived from an EMBL/GenBank/DDBJ whole genome shotgun (WGS) entry which is preliminary data.</text>
</comment>
<keyword evidence="2" id="KW-0723">Serine/threonine-protein kinase</keyword>
<feature type="region of interest" description="Disordered" evidence="10">
    <location>
        <begin position="1"/>
        <end position="24"/>
    </location>
</feature>
<dbReference type="PANTHER" id="PTHR24356:SF193">
    <property type="entry name" value="PROTEIN KINASE C ALPHA TYPE"/>
    <property type="match status" value="1"/>
</dbReference>
<gene>
    <name evidence="12" type="ORF">Celaphus_00001707</name>
</gene>
<evidence type="ECO:0000256" key="3">
    <source>
        <dbReference type="ARBA" id="ARBA00022679"/>
    </source>
</evidence>
<dbReference type="EMBL" id="MKHE01000005">
    <property type="protein sequence ID" value="OWK14721.1"/>
    <property type="molecule type" value="Genomic_DNA"/>
</dbReference>
<evidence type="ECO:0000313" key="12">
    <source>
        <dbReference type="EMBL" id="OWK14721.1"/>
    </source>
</evidence>
<dbReference type="InterPro" id="IPR011009">
    <property type="entry name" value="Kinase-like_dom_sf"/>
</dbReference>
<keyword evidence="5" id="KW-0418">Kinase</keyword>
<feature type="compositionally biased region" description="Basic and acidic residues" evidence="10">
    <location>
        <begin position="15"/>
        <end position="24"/>
    </location>
</feature>
<evidence type="ECO:0000256" key="2">
    <source>
        <dbReference type="ARBA" id="ARBA00022527"/>
    </source>
</evidence>
<proteinExistence type="predicted"/>
<dbReference type="PANTHER" id="PTHR24356">
    <property type="entry name" value="SERINE/THREONINE-PROTEIN KINASE"/>
    <property type="match status" value="1"/>
</dbReference>
<dbReference type="Proteomes" id="UP000242450">
    <property type="component" value="Chromosome 5"/>
</dbReference>
<feature type="binding site" evidence="9">
    <location>
        <position position="62"/>
    </location>
    <ligand>
        <name>ATP</name>
        <dbReference type="ChEBI" id="CHEBI:30616"/>
    </ligand>
</feature>
<keyword evidence="13" id="KW-1185">Reference proteome</keyword>
<dbReference type="EC" id="2.7.11.1" evidence="1"/>
<evidence type="ECO:0000313" key="13">
    <source>
        <dbReference type="Proteomes" id="UP000242450"/>
    </source>
</evidence>
<dbReference type="InterPro" id="IPR050236">
    <property type="entry name" value="Ser_Thr_kinase_AGC"/>
</dbReference>
<organism evidence="12 13">
    <name type="scientific">Cervus elaphus hippelaphus</name>
    <name type="common">European red deer</name>
    <dbReference type="NCBI Taxonomy" id="46360"/>
    <lineage>
        <taxon>Eukaryota</taxon>
        <taxon>Metazoa</taxon>
        <taxon>Chordata</taxon>
        <taxon>Craniata</taxon>
        <taxon>Vertebrata</taxon>
        <taxon>Euteleostomi</taxon>
        <taxon>Mammalia</taxon>
        <taxon>Eutheria</taxon>
        <taxon>Laurasiatheria</taxon>
        <taxon>Artiodactyla</taxon>
        <taxon>Ruminantia</taxon>
        <taxon>Pecora</taxon>
        <taxon>Cervidae</taxon>
        <taxon>Cervinae</taxon>
        <taxon>Cervus</taxon>
    </lineage>
</organism>
<dbReference type="OrthoDB" id="63267at2759"/>
<dbReference type="InterPro" id="IPR000719">
    <property type="entry name" value="Prot_kinase_dom"/>
</dbReference>
<dbReference type="Gene3D" id="3.30.200.20">
    <property type="entry name" value="Phosphorylase Kinase, domain 1"/>
    <property type="match status" value="2"/>
</dbReference>
<dbReference type="SUPFAM" id="SSF56112">
    <property type="entry name" value="Protein kinase-like (PK-like)"/>
    <property type="match status" value="1"/>
</dbReference>
<evidence type="ECO:0000256" key="4">
    <source>
        <dbReference type="ARBA" id="ARBA00022741"/>
    </source>
</evidence>
<protein>
    <recommendedName>
        <fullName evidence="1">non-specific serine/threonine protein kinase</fullName>
        <ecNumber evidence="1">2.7.11.1</ecNumber>
    </recommendedName>
</protein>
<feature type="domain" description="Protein kinase" evidence="11">
    <location>
        <begin position="33"/>
        <end position="110"/>
    </location>
</feature>